<reference evidence="6" key="1">
    <citation type="journal article" date="2019" name="Int. J. Syst. Evol. Microbiol.">
        <title>The Global Catalogue of Microorganisms (GCM) 10K type strain sequencing project: providing services to taxonomists for standard genome sequencing and annotation.</title>
        <authorList>
            <consortium name="The Broad Institute Genomics Platform"/>
            <consortium name="The Broad Institute Genome Sequencing Center for Infectious Disease"/>
            <person name="Wu L."/>
            <person name="Ma J."/>
        </authorList>
    </citation>
    <scope>NUCLEOTIDE SEQUENCE [LARGE SCALE GENOMIC DNA]</scope>
    <source>
        <strain evidence="6">CGMCC 1.6784</strain>
    </source>
</reference>
<dbReference type="SUPFAM" id="SSF55073">
    <property type="entry name" value="Nucleotide cyclase"/>
    <property type="match status" value="1"/>
</dbReference>
<dbReference type="PANTHER" id="PTHR45138">
    <property type="entry name" value="REGULATORY COMPONENTS OF SENSORY TRANSDUCTION SYSTEM"/>
    <property type="match status" value="1"/>
</dbReference>
<keyword evidence="6" id="KW-1185">Reference proteome</keyword>
<sequence length="284" mass="31015">MRFYNATAFLFPKHYEWRILCICFGAVHLPLIAYVGLQAATGHWDVTTLLTLLAATLVGTGLGLAAIRALLSPIAEATQMLRSVQDGEPIAKIPRGADDLVGRLLGGVATAANESAARIKRLVDAAERDPLTGIRNRRGFTDSAREILLGHQTAVLALIDIDHFKLINDQFDHEAGDVVLKTVAGRLESELRRTDLSARWGGEEFAVLLPDTMLDEARMIMERLRASVALDRTLDEQGWPVTFSCGLASIRDFAQFDEVIRQADAALYGAKNGGRNRVHVSAAE</sequence>
<dbReference type="PANTHER" id="PTHR45138:SF9">
    <property type="entry name" value="DIGUANYLATE CYCLASE DGCM-RELATED"/>
    <property type="match status" value="1"/>
</dbReference>
<dbReference type="SMART" id="SM00267">
    <property type="entry name" value="GGDEF"/>
    <property type="match status" value="1"/>
</dbReference>
<protein>
    <recommendedName>
        <fullName evidence="1">diguanylate cyclase</fullName>
        <ecNumber evidence="1">2.7.7.65</ecNumber>
    </recommendedName>
</protein>
<keyword evidence="3" id="KW-1133">Transmembrane helix</keyword>
<evidence type="ECO:0000256" key="3">
    <source>
        <dbReference type="SAM" id="Phobius"/>
    </source>
</evidence>
<dbReference type="InterPro" id="IPR029787">
    <property type="entry name" value="Nucleotide_cyclase"/>
</dbReference>
<evidence type="ECO:0000256" key="1">
    <source>
        <dbReference type="ARBA" id="ARBA00012528"/>
    </source>
</evidence>
<dbReference type="CDD" id="cd01949">
    <property type="entry name" value="GGDEF"/>
    <property type="match status" value="1"/>
</dbReference>
<dbReference type="EC" id="2.7.7.65" evidence="1"/>
<keyword evidence="3" id="KW-0812">Transmembrane</keyword>
<dbReference type="PROSITE" id="PS50887">
    <property type="entry name" value="GGDEF"/>
    <property type="match status" value="1"/>
</dbReference>
<dbReference type="EMBL" id="BMLK01000020">
    <property type="protein sequence ID" value="GGN57579.1"/>
    <property type="molecule type" value="Genomic_DNA"/>
</dbReference>
<dbReference type="Pfam" id="PF00990">
    <property type="entry name" value="GGDEF"/>
    <property type="match status" value="1"/>
</dbReference>
<evidence type="ECO:0000256" key="2">
    <source>
        <dbReference type="ARBA" id="ARBA00034247"/>
    </source>
</evidence>
<dbReference type="InterPro" id="IPR043128">
    <property type="entry name" value="Rev_trsase/Diguanyl_cyclase"/>
</dbReference>
<organism evidence="5 6">
    <name type="scientific">Novosphingobium indicum</name>
    <dbReference type="NCBI Taxonomy" id="462949"/>
    <lineage>
        <taxon>Bacteria</taxon>
        <taxon>Pseudomonadati</taxon>
        <taxon>Pseudomonadota</taxon>
        <taxon>Alphaproteobacteria</taxon>
        <taxon>Sphingomonadales</taxon>
        <taxon>Sphingomonadaceae</taxon>
        <taxon>Novosphingobium</taxon>
    </lineage>
</organism>
<dbReference type="InterPro" id="IPR050469">
    <property type="entry name" value="Diguanylate_Cyclase"/>
</dbReference>
<dbReference type="Proteomes" id="UP000605099">
    <property type="component" value="Unassembled WGS sequence"/>
</dbReference>
<comment type="catalytic activity">
    <reaction evidence="2">
        <text>2 GTP = 3',3'-c-di-GMP + 2 diphosphate</text>
        <dbReference type="Rhea" id="RHEA:24898"/>
        <dbReference type="ChEBI" id="CHEBI:33019"/>
        <dbReference type="ChEBI" id="CHEBI:37565"/>
        <dbReference type="ChEBI" id="CHEBI:58805"/>
        <dbReference type="EC" id="2.7.7.65"/>
    </reaction>
</comment>
<comment type="caution">
    <text evidence="5">The sequence shown here is derived from an EMBL/GenBank/DDBJ whole genome shotgun (WGS) entry which is preliminary data.</text>
</comment>
<accession>A0ABQ2JVS9</accession>
<feature type="domain" description="GGDEF" evidence="4">
    <location>
        <begin position="152"/>
        <end position="283"/>
    </location>
</feature>
<gene>
    <name evidence="5" type="ORF">GCM10011349_36270</name>
</gene>
<evidence type="ECO:0000313" key="6">
    <source>
        <dbReference type="Proteomes" id="UP000605099"/>
    </source>
</evidence>
<feature type="transmembrane region" description="Helical" evidence="3">
    <location>
        <begin position="49"/>
        <end position="71"/>
    </location>
</feature>
<proteinExistence type="predicted"/>
<feature type="transmembrane region" description="Helical" evidence="3">
    <location>
        <begin position="17"/>
        <end position="37"/>
    </location>
</feature>
<dbReference type="NCBIfam" id="TIGR00254">
    <property type="entry name" value="GGDEF"/>
    <property type="match status" value="1"/>
</dbReference>
<evidence type="ECO:0000259" key="4">
    <source>
        <dbReference type="PROSITE" id="PS50887"/>
    </source>
</evidence>
<dbReference type="RefSeq" id="WP_188821897.1">
    <property type="nucleotide sequence ID" value="NZ_BMLK01000020.1"/>
</dbReference>
<evidence type="ECO:0000313" key="5">
    <source>
        <dbReference type="EMBL" id="GGN57579.1"/>
    </source>
</evidence>
<name>A0ABQ2JVS9_9SPHN</name>
<dbReference type="InterPro" id="IPR000160">
    <property type="entry name" value="GGDEF_dom"/>
</dbReference>
<dbReference type="Gene3D" id="3.30.70.270">
    <property type="match status" value="1"/>
</dbReference>
<keyword evidence="3" id="KW-0472">Membrane</keyword>
<dbReference type="Gene3D" id="6.10.340.10">
    <property type="match status" value="1"/>
</dbReference>